<dbReference type="InterPro" id="IPR012340">
    <property type="entry name" value="NA-bd_OB-fold"/>
</dbReference>
<feature type="compositionally biased region" description="Basic and acidic residues" evidence="1">
    <location>
        <begin position="764"/>
        <end position="776"/>
    </location>
</feature>
<dbReference type="STRING" id="1280837.A0A316VA36"/>
<feature type="compositionally biased region" description="Low complexity" evidence="1">
    <location>
        <begin position="72"/>
        <end position="88"/>
    </location>
</feature>
<gene>
    <name evidence="4" type="ORF">FA14DRAFT_174026</name>
</gene>
<feature type="region of interest" description="Disordered" evidence="1">
    <location>
        <begin position="269"/>
        <end position="301"/>
    </location>
</feature>
<evidence type="ECO:0000256" key="1">
    <source>
        <dbReference type="SAM" id="MobiDB-lite"/>
    </source>
</evidence>
<feature type="region of interest" description="Disordered" evidence="1">
    <location>
        <begin position="753"/>
        <end position="787"/>
    </location>
</feature>
<feature type="region of interest" description="Disordered" evidence="1">
    <location>
        <begin position="133"/>
        <end position="173"/>
    </location>
</feature>
<dbReference type="InterPro" id="IPR015252">
    <property type="entry name" value="BRCA2_hlx"/>
</dbReference>
<dbReference type="Pfam" id="PF09169">
    <property type="entry name" value="BRCA-2_helical"/>
    <property type="match status" value="1"/>
</dbReference>
<reference evidence="4 5" key="1">
    <citation type="journal article" date="2018" name="Mol. Biol. Evol.">
        <title>Broad Genomic Sampling Reveals a Smut Pathogenic Ancestry of the Fungal Clade Ustilaginomycotina.</title>
        <authorList>
            <person name="Kijpornyongpan T."/>
            <person name="Mondo S.J."/>
            <person name="Barry K."/>
            <person name="Sandor L."/>
            <person name="Lee J."/>
            <person name="Lipzen A."/>
            <person name="Pangilinan J."/>
            <person name="LaButti K."/>
            <person name="Hainaut M."/>
            <person name="Henrissat B."/>
            <person name="Grigoriev I.V."/>
            <person name="Spatafora J.W."/>
            <person name="Aime M.C."/>
        </authorList>
    </citation>
    <scope>NUCLEOTIDE SEQUENCE [LARGE SCALE GENOMIC DNA]</scope>
    <source>
        <strain evidence="4 5">MCA 3882</strain>
    </source>
</reference>
<protein>
    <recommendedName>
        <fullName evidence="6">BRCA2 OB1 domain-containing protein</fullName>
    </recommendedName>
</protein>
<keyword evidence="5" id="KW-1185">Reference proteome</keyword>
<evidence type="ECO:0000259" key="3">
    <source>
        <dbReference type="Pfam" id="PF09169"/>
    </source>
</evidence>
<sequence>MSDSRDCQVITPQRTLRDRDASQPNHRPRPALASSARGLAKQELRRQRELEANLEFAKANEKLKKATKAGSRKSSSSQASVDSEAYSSQQAHTFDDNSSNSQENHQVQANLLSQQSQVSSSEKMVEDLVSNVAPAEASEQISSDLSLKTPESRKRTIEDVEGEQDRQSVSARVDTSEAAAISAVVSDPMPPAKKINSAVIEYDDDSGFWDDADMDWDVLDQIDPPTQPVQAPPLAESEGVFRWANKKSVVGTAKAADAAFRLQQFLEEEEEGGLPSTQIAGPSQAAVAPRTPFRPLAPSRLNQSVTNWNEQAQDTSGKQVDKAADAIASIQSPAHMFQSAATLRTPNGASQGARMPLPNNRVINSTPRKREVCYGSMPSGSQKVGHLSQTPLSRKSLSNALRFGRSSLPKFKSPFKKDIAQTAVHATQLTSSPLQNRSRLVTTLPRVKLENERVSATVFNLDNLPEQRKTLLDAEKSSQWAWYRGESFKQSDDYEFISKILNDPPSAALFSFTDPANPEGSASLDISAARKELAEAAGCSVDKIPYTWVKNHWSLILWKLAALAHRSEEYEQRFSWNEVISQLRYRYEREVNRAHRSAIKRIQEHDSPSGLPMILCVYDASHGADEDEPHLILTDGWYRIHAPLDEVLSRAVRAGRIQRGQKMTIMGAHLDPESSACEPIEAFDTSPLLIRGNGCKLAPWHARLGFQKVSWASSIRSLTVDGGSVSILDAVVTKVYPKGFMSSTWTAAEAELNGNGDSSQQQDQPKEFNRPETWNEKEEEEKQSEWNNKRISTVDEIRKTLQSQSEKLIIVTEMLSEKCQDLDENVVIDGLASSSCESFLDAMLASDNPSDYVKNVGMVPALLRVAQTRLDILMSANQAEMERRLADLCPPRQRRAFRTIRLIDTKRFIAEQKSKDPSVKEEQSLSSLQQSKLIGCKRECLIRIWDADKMEEMDFKEGCRYNITNLTPSNVNIWPKDVDGLDEVHLNTRQDSRWEEISLNGA</sequence>
<dbReference type="Pfam" id="PF09103">
    <property type="entry name" value="BRCA-2_OB1"/>
    <property type="match status" value="1"/>
</dbReference>
<dbReference type="GO" id="GO:0006355">
    <property type="term" value="P:regulation of DNA-templated transcription"/>
    <property type="evidence" value="ECO:0007669"/>
    <property type="project" value="TreeGrafter"/>
</dbReference>
<dbReference type="PANTHER" id="PTHR11289:SF0">
    <property type="entry name" value="BREAST CANCER TYPE 2 SUSCEPTIBILITY PROTEIN"/>
    <property type="match status" value="1"/>
</dbReference>
<evidence type="ECO:0008006" key="6">
    <source>
        <dbReference type="Google" id="ProtNLM"/>
    </source>
</evidence>
<dbReference type="EMBL" id="KZ819604">
    <property type="protein sequence ID" value="PWN34330.1"/>
    <property type="molecule type" value="Genomic_DNA"/>
</dbReference>
<dbReference type="Gene3D" id="2.40.50.140">
    <property type="entry name" value="Nucleic acid-binding proteins"/>
    <property type="match status" value="3"/>
</dbReference>
<evidence type="ECO:0000313" key="5">
    <source>
        <dbReference type="Proteomes" id="UP000245771"/>
    </source>
</evidence>
<feature type="domain" description="BRCA2 OB1" evidence="2">
    <location>
        <begin position="597"/>
        <end position="708"/>
    </location>
</feature>
<dbReference type="InterPro" id="IPR015525">
    <property type="entry name" value="BRCA2"/>
</dbReference>
<dbReference type="Proteomes" id="UP000245771">
    <property type="component" value="Unassembled WGS sequence"/>
</dbReference>
<dbReference type="SUPFAM" id="SSF50249">
    <property type="entry name" value="Nucleic acid-binding proteins"/>
    <property type="match status" value="2"/>
</dbReference>
<dbReference type="InterPro" id="IPR036315">
    <property type="entry name" value="BRCA2_hlx_sf"/>
</dbReference>
<dbReference type="SUPFAM" id="SSF81872">
    <property type="entry name" value="BRCA2 helical domain"/>
    <property type="match status" value="1"/>
</dbReference>
<dbReference type="RefSeq" id="XP_025354632.1">
    <property type="nucleotide sequence ID" value="XM_025500515.1"/>
</dbReference>
<feature type="region of interest" description="Disordered" evidence="1">
    <location>
        <begin position="1"/>
        <end position="46"/>
    </location>
</feature>
<dbReference type="AlphaFoldDB" id="A0A316VA36"/>
<feature type="compositionally biased region" description="Polar residues" evidence="1">
    <location>
        <begin position="89"/>
        <end position="105"/>
    </location>
</feature>
<dbReference type="PANTHER" id="PTHR11289">
    <property type="entry name" value="BREAST CANCER TYPE 2 SUSCEPTIBILITY PROTEIN BRCA2"/>
    <property type="match status" value="1"/>
</dbReference>
<feature type="domain" description="Breast cancer type 2 susceptibility protein helical" evidence="3">
    <location>
        <begin position="532"/>
        <end position="593"/>
    </location>
</feature>
<dbReference type="InterPro" id="IPR015187">
    <property type="entry name" value="BRCA2_OB_1"/>
</dbReference>
<dbReference type="GeneID" id="37022296"/>
<feature type="compositionally biased region" description="Basic and acidic residues" evidence="1">
    <location>
        <begin position="150"/>
        <end position="166"/>
    </location>
</feature>
<dbReference type="InParanoid" id="A0A316VA36"/>
<dbReference type="OrthoDB" id="21095at2759"/>
<feature type="region of interest" description="Disordered" evidence="1">
    <location>
        <begin position="58"/>
        <end position="106"/>
    </location>
</feature>
<evidence type="ECO:0000259" key="2">
    <source>
        <dbReference type="Pfam" id="PF09103"/>
    </source>
</evidence>
<proteinExistence type="predicted"/>
<accession>A0A316VA36</accession>
<evidence type="ECO:0000313" key="4">
    <source>
        <dbReference type="EMBL" id="PWN34330.1"/>
    </source>
</evidence>
<organism evidence="4 5">
    <name type="scientific">Meira miltonrushii</name>
    <dbReference type="NCBI Taxonomy" id="1280837"/>
    <lineage>
        <taxon>Eukaryota</taxon>
        <taxon>Fungi</taxon>
        <taxon>Dikarya</taxon>
        <taxon>Basidiomycota</taxon>
        <taxon>Ustilaginomycotina</taxon>
        <taxon>Exobasidiomycetes</taxon>
        <taxon>Exobasidiales</taxon>
        <taxon>Brachybasidiaceae</taxon>
        <taxon>Meira</taxon>
    </lineage>
</organism>
<name>A0A316VA36_9BASI</name>
<dbReference type="GO" id="GO:0000724">
    <property type="term" value="P:double-strand break repair via homologous recombination"/>
    <property type="evidence" value="ECO:0007669"/>
    <property type="project" value="InterPro"/>
</dbReference>